<feature type="transmembrane region" description="Helical" evidence="1">
    <location>
        <begin position="12"/>
        <end position="34"/>
    </location>
</feature>
<keyword evidence="1" id="KW-0812">Transmembrane</keyword>
<dbReference type="AlphaFoldDB" id="A0A644W8H8"/>
<proteinExistence type="predicted"/>
<keyword evidence="1" id="KW-0472">Membrane</keyword>
<comment type="caution">
    <text evidence="2">The sequence shown here is derived from an EMBL/GenBank/DDBJ whole genome shotgun (WGS) entry which is preliminary data.</text>
</comment>
<accession>A0A644W8H8</accession>
<name>A0A644W8H8_9ZZZZ</name>
<sequence length="125" mass="13173">MTARDSSPIGVGVITVFMILIVLCLSTFAALTYVSARADYRLSRINADTVAAYYEADARAAKLAAEFAAGSAAELEQTIAMTDTQALYLHLSRKDDGSVAVLAWRTVALADSGGWGSDPLPVWGG</sequence>
<organism evidence="2">
    <name type="scientific">bioreactor metagenome</name>
    <dbReference type="NCBI Taxonomy" id="1076179"/>
    <lineage>
        <taxon>unclassified sequences</taxon>
        <taxon>metagenomes</taxon>
        <taxon>ecological metagenomes</taxon>
    </lineage>
</organism>
<evidence type="ECO:0000313" key="2">
    <source>
        <dbReference type="EMBL" id="MPM00135.1"/>
    </source>
</evidence>
<gene>
    <name evidence="2" type="ORF">SDC9_46358</name>
</gene>
<keyword evidence="1" id="KW-1133">Transmembrane helix</keyword>
<evidence type="ECO:0000256" key="1">
    <source>
        <dbReference type="SAM" id="Phobius"/>
    </source>
</evidence>
<dbReference type="EMBL" id="VSSQ01000710">
    <property type="protein sequence ID" value="MPM00135.1"/>
    <property type="molecule type" value="Genomic_DNA"/>
</dbReference>
<protein>
    <recommendedName>
        <fullName evidence="3">Type 4 fimbrial biogenesis protein PilX N-terminal domain-containing protein</fullName>
    </recommendedName>
</protein>
<reference evidence="2" key="1">
    <citation type="submission" date="2019-08" db="EMBL/GenBank/DDBJ databases">
        <authorList>
            <person name="Kucharzyk K."/>
            <person name="Murdoch R.W."/>
            <person name="Higgins S."/>
            <person name="Loffler F."/>
        </authorList>
    </citation>
    <scope>NUCLEOTIDE SEQUENCE</scope>
</reference>
<evidence type="ECO:0008006" key="3">
    <source>
        <dbReference type="Google" id="ProtNLM"/>
    </source>
</evidence>